<feature type="transmembrane region" description="Helical" evidence="2">
    <location>
        <begin position="215"/>
        <end position="232"/>
    </location>
</feature>
<keyword evidence="2" id="KW-0812">Transmembrane</keyword>
<keyword evidence="2" id="KW-0472">Membrane</keyword>
<accession>X6LE49</accession>
<sequence length="289" mass="32060">MYIYIYIYIYIGAVIEEEDESVHPIEMLETELNTNTMGSRTRTNTTNTTTQTPPDAFSMPNPPPIPAMENTAEIVMHSRNNTMTGSIYQFPLMAAMEGQLTQANVSGLSLVDDHVPRLQMQRMASATTVVSETATSMSDLSVLRRYKHDVVIGAATANANANANVNVNANANANANATTTVANSTFRENYPHKHCVKTHGENAAKFEAVILKKTVLTLIMVILTTIGMTVFVCTNYGFMLRLAVLSNATCLLLTHKQYNKYYTFCCPCIHHRFSVFLANRAEQRSQISK</sequence>
<proteinExistence type="predicted"/>
<comment type="caution">
    <text evidence="3">The sequence shown here is derived from an EMBL/GenBank/DDBJ whole genome shotgun (WGS) entry which is preliminary data.</text>
</comment>
<evidence type="ECO:0000313" key="3">
    <source>
        <dbReference type="EMBL" id="ETN99014.1"/>
    </source>
</evidence>
<name>X6LE49_RETFI</name>
<dbReference type="AlphaFoldDB" id="X6LE49"/>
<feature type="compositionally biased region" description="Low complexity" evidence="1">
    <location>
        <begin position="34"/>
        <end position="52"/>
    </location>
</feature>
<dbReference type="EMBL" id="ASPP01045166">
    <property type="protein sequence ID" value="ETN99014.1"/>
    <property type="molecule type" value="Genomic_DNA"/>
</dbReference>
<dbReference type="Proteomes" id="UP000023152">
    <property type="component" value="Unassembled WGS sequence"/>
</dbReference>
<organism evidence="3 4">
    <name type="scientific">Reticulomyxa filosa</name>
    <dbReference type="NCBI Taxonomy" id="46433"/>
    <lineage>
        <taxon>Eukaryota</taxon>
        <taxon>Sar</taxon>
        <taxon>Rhizaria</taxon>
        <taxon>Retaria</taxon>
        <taxon>Foraminifera</taxon>
        <taxon>Monothalamids</taxon>
        <taxon>Reticulomyxidae</taxon>
        <taxon>Reticulomyxa</taxon>
    </lineage>
</organism>
<evidence type="ECO:0000256" key="1">
    <source>
        <dbReference type="SAM" id="MobiDB-lite"/>
    </source>
</evidence>
<keyword evidence="2" id="KW-1133">Transmembrane helix</keyword>
<feature type="region of interest" description="Disordered" evidence="1">
    <location>
        <begin position="34"/>
        <end position="61"/>
    </location>
</feature>
<protein>
    <submittedName>
        <fullName evidence="3">Uncharacterized protein</fullName>
    </submittedName>
</protein>
<gene>
    <name evidence="3" type="ORF">RFI_38473</name>
</gene>
<reference evidence="3 4" key="1">
    <citation type="journal article" date="2013" name="Curr. Biol.">
        <title>The Genome of the Foraminiferan Reticulomyxa filosa.</title>
        <authorList>
            <person name="Glockner G."/>
            <person name="Hulsmann N."/>
            <person name="Schleicher M."/>
            <person name="Noegel A.A."/>
            <person name="Eichinger L."/>
            <person name="Gallinger C."/>
            <person name="Pawlowski J."/>
            <person name="Sierra R."/>
            <person name="Euteneuer U."/>
            <person name="Pillet L."/>
            <person name="Moustafa A."/>
            <person name="Platzer M."/>
            <person name="Groth M."/>
            <person name="Szafranski K."/>
            <person name="Schliwa M."/>
        </authorList>
    </citation>
    <scope>NUCLEOTIDE SEQUENCE [LARGE SCALE GENOMIC DNA]</scope>
</reference>
<keyword evidence="4" id="KW-1185">Reference proteome</keyword>
<evidence type="ECO:0000256" key="2">
    <source>
        <dbReference type="SAM" id="Phobius"/>
    </source>
</evidence>
<evidence type="ECO:0000313" key="4">
    <source>
        <dbReference type="Proteomes" id="UP000023152"/>
    </source>
</evidence>